<keyword evidence="1" id="KW-0812">Transmembrane</keyword>
<accession>A0A1F4SKR4</accession>
<dbReference type="EMBL" id="MEUB01000051">
    <property type="protein sequence ID" value="OGC21031.1"/>
    <property type="molecule type" value="Genomic_DNA"/>
</dbReference>
<organism evidence="2 3">
    <name type="scientific">candidate division WOR-1 bacterium RIFOXYB2_FULL_37_13</name>
    <dbReference type="NCBI Taxonomy" id="1802579"/>
    <lineage>
        <taxon>Bacteria</taxon>
        <taxon>Bacillati</taxon>
        <taxon>Saganbacteria</taxon>
    </lineage>
</organism>
<gene>
    <name evidence="2" type="ORF">A2310_00745</name>
</gene>
<keyword evidence="1" id="KW-1133">Transmembrane helix</keyword>
<protein>
    <submittedName>
        <fullName evidence="2">Uncharacterized protein</fullName>
    </submittedName>
</protein>
<dbReference type="STRING" id="1802579.A2310_00745"/>
<comment type="caution">
    <text evidence="2">The sequence shown here is derived from an EMBL/GenBank/DDBJ whole genome shotgun (WGS) entry which is preliminary data.</text>
</comment>
<dbReference type="AlphaFoldDB" id="A0A1F4SKR4"/>
<keyword evidence="1" id="KW-0472">Membrane</keyword>
<feature type="transmembrane region" description="Helical" evidence="1">
    <location>
        <begin position="73"/>
        <end position="96"/>
    </location>
</feature>
<evidence type="ECO:0000313" key="3">
    <source>
        <dbReference type="Proteomes" id="UP000178417"/>
    </source>
</evidence>
<evidence type="ECO:0000256" key="1">
    <source>
        <dbReference type="SAM" id="Phobius"/>
    </source>
</evidence>
<reference evidence="2 3" key="1">
    <citation type="journal article" date="2016" name="Nat. Commun.">
        <title>Thousands of microbial genomes shed light on interconnected biogeochemical processes in an aquifer system.</title>
        <authorList>
            <person name="Anantharaman K."/>
            <person name="Brown C.T."/>
            <person name="Hug L.A."/>
            <person name="Sharon I."/>
            <person name="Castelle C.J."/>
            <person name="Probst A.J."/>
            <person name="Thomas B.C."/>
            <person name="Singh A."/>
            <person name="Wilkins M.J."/>
            <person name="Karaoz U."/>
            <person name="Brodie E.L."/>
            <person name="Williams K.H."/>
            <person name="Hubbard S.S."/>
            <person name="Banfield J.F."/>
        </authorList>
    </citation>
    <scope>NUCLEOTIDE SEQUENCE [LARGE SCALE GENOMIC DNA]</scope>
</reference>
<feature type="transmembrane region" description="Helical" evidence="1">
    <location>
        <begin position="20"/>
        <end position="42"/>
    </location>
</feature>
<feature type="transmembrane region" description="Helical" evidence="1">
    <location>
        <begin position="48"/>
        <end position="66"/>
    </location>
</feature>
<sequence>MKIIRKLNKYMHMQENKTNFFSKLSLISIALTVILTSITHAYELGSRALIAGGILIIIMGVLNIFYQCNTNKMLFVLYALLNAWVIVGFGVINGFWNHVFKIFLTYLHNGHLPPLLAGLFSDSKIGSIFFESVGILTFVASMFAAYYIFQMVPKKQNDNTEII</sequence>
<proteinExistence type="predicted"/>
<dbReference type="Proteomes" id="UP000178417">
    <property type="component" value="Unassembled WGS sequence"/>
</dbReference>
<name>A0A1F4SKR4_UNCSA</name>
<evidence type="ECO:0000313" key="2">
    <source>
        <dbReference type="EMBL" id="OGC21031.1"/>
    </source>
</evidence>
<feature type="transmembrane region" description="Helical" evidence="1">
    <location>
        <begin position="128"/>
        <end position="149"/>
    </location>
</feature>